<proteinExistence type="predicted"/>
<keyword evidence="2" id="KW-1185">Reference proteome</keyword>
<evidence type="ECO:0000313" key="2">
    <source>
        <dbReference type="Proteomes" id="UP000283383"/>
    </source>
</evidence>
<dbReference type="EMBL" id="MCBQ01003485">
    <property type="protein sequence ID" value="RKF81516.1"/>
    <property type="molecule type" value="Genomic_DNA"/>
</dbReference>
<sequence length="83" mass="9540">MPPATSPTTHWQLEDFDVILELRVFKGFVLRISPAENEIPLHISTPVQLRCSFRCDCALADYLVRSDNQMIYVLGSKDLEMRT</sequence>
<accession>A0A420J3Y4</accession>
<protein>
    <submittedName>
        <fullName evidence="1">Uncharacterized protein</fullName>
    </submittedName>
</protein>
<dbReference type="AlphaFoldDB" id="A0A420J3Y4"/>
<dbReference type="Proteomes" id="UP000283383">
    <property type="component" value="Unassembled WGS sequence"/>
</dbReference>
<name>A0A420J3Y4_9PEZI</name>
<reference evidence="1 2" key="1">
    <citation type="journal article" date="2018" name="BMC Genomics">
        <title>Comparative genome analyses reveal sequence features reflecting distinct modes of host-adaptation between dicot and monocot powdery mildew.</title>
        <authorList>
            <person name="Wu Y."/>
            <person name="Ma X."/>
            <person name="Pan Z."/>
            <person name="Kale S.D."/>
            <person name="Song Y."/>
            <person name="King H."/>
            <person name="Zhang Q."/>
            <person name="Presley C."/>
            <person name="Deng X."/>
            <person name="Wei C.I."/>
            <person name="Xiao S."/>
        </authorList>
    </citation>
    <scope>NUCLEOTIDE SEQUENCE [LARGE SCALE GENOMIC DNA]</scope>
    <source>
        <strain evidence="1">UMSG3</strain>
    </source>
</reference>
<evidence type="ECO:0000313" key="1">
    <source>
        <dbReference type="EMBL" id="RKF81516.1"/>
    </source>
</evidence>
<organism evidence="1 2">
    <name type="scientific">Golovinomyces cichoracearum</name>
    <dbReference type="NCBI Taxonomy" id="62708"/>
    <lineage>
        <taxon>Eukaryota</taxon>
        <taxon>Fungi</taxon>
        <taxon>Dikarya</taxon>
        <taxon>Ascomycota</taxon>
        <taxon>Pezizomycotina</taxon>
        <taxon>Leotiomycetes</taxon>
        <taxon>Erysiphales</taxon>
        <taxon>Erysiphaceae</taxon>
        <taxon>Golovinomyces</taxon>
    </lineage>
</organism>
<gene>
    <name evidence="1" type="ORF">GcM3_034023</name>
</gene>
<comment type="caution">
    <text evidence="1">The sequence shown here is derived from an EMBL/GenBank/DDBJ whole genome shotgun (WGS) entry which is preliminary data.</text>
</comment>